<protein>
    <submittedName>
        <fullName evidence="2">Uncharacterized protein</fullName>
    </submittedName>
</protein>
<evidence type="ECO:0000313" key="2">
    <source>
        <dbReference type="EMBL" id="KAK7878950.1"/>
    </source>
</evidence>
<dbReference type="EMBL" id="JBBPFD010000419">
    <property type="protein sequence ID" value="KAK7878950.1"/>
    <property type="molecule type" value="Genomic_DNA"/>
</dbReference>
<dbReference type="Proteomes" id="UP001460270">
    <property type="component" value="Unassembled WGS sequence"/>
</dbReference>
<organism evidence="2 3">
    <name type="scientific">Mugilogobius chulae</name>
    <name type="common">yellowstripe goby</name>
    <dbReference type="NCBI Taxonomy" id="88201"/>
    <lineage>
        <taxon>Eukaryota</taxon>
        <taxon>Metazoa</taxon>
        <taxon>Chordata</taxon>
        <taxon>Craniata</taxon>
        <taxon>Vertebrata</taxon>
        <taxon>Euteleostomi</taxon>
        <taxon>Actinopterygii</taxon>
        <taxon>Neopterygii</taxon>
        <taxon>Teleostei</taxon>
        <taxon>Neoteleostei</taxon>
        <taxon>Acanthomorphata</taxon>
        <taxon>Gobiaria</taxon>
        <taxon>Gobiiformes</taxon>
        <taxon>Gobioidei</taxon>
        <taxon>Gobiidae</taxon>
        <taxon>Gobionellinae</taxon>
        <taxon>Mugilogobius</taxon>
    </lineage>
</organism>
<name>A0AAW0MHW7_9GOBI</name>
<reference evidence="3" key="1">
    <citation type="submission" date="2024-04" db="EMBL/GenBank/DDBJ databases">
        <title>Salinicola lusitanus LLJ914,a marine bacterium isolated from the Okinawa Trough.</title>
        <authorList>
            <person name="Li J."/>
        </authorList>
    </citation>
    <scope>NUCLEOTIDE SEQUENCE [LARGE SCALE GENOMIC DNA]</scope>
</reference>
<evidence type="ECO:0000313" key="3">
    <source>
        <dbReference type="Proteomes" id="UP001460270"/>
    </source>
</evidence>
<evidence type="ECO:0000256" key="1">
    <source>
        <dbReference type="SAM" id="MobiDB-lite"/>
    </source>
</evidence>
<sequence length="106" mass="11371">MRRGELSGSAPLKELGASKTRPKDGSLQPSDSACAAITSYRPINRLSQGNGRTPTADQTPITQHLKDSTNDELGNDVLPVLHDMFYLAALKPVVNASNLLSKNVKL</sequence>
<accession>A0AAW0MHW7</accession>
<feature type="region of interest" description="Disordered" evidence="1">
    <location>
        <begin position="1"/>
        <end position="70"/>
    </location>
</feature>
<proteinExistence type="predicted"/>
<dbReference type="AlphaFoldDB" id="A0AAW0MHW7"/>
<comment type="caution">
    <text evidence="2">The sequence shown here is derived from an EMBL/GenBank/DDBJ whole genome shotgun (WGS) entry which is preliminary data.</text>
</comment>
<feature type="compositionally biased region" description="Polar residues" evidence="1">
    <location>
        <begin position="45"/>
        <end position="62"/>
    </location>
</feature>
<keyword evidence="3" id="KW-1185">Reference proteome</keyword>
<gene>
    <name evidence="2" type="ORF">WMY93_034204</name>
</gene>